<dbReference type="AlphaFoldDB" id="A0A067RHC3"/>
<evidence type="ECO:0000313" key="1">
    <source>
        <dbReference type="EMBL" id="KDR23251.1"/>
    </source>
</evidence>
<name>A0A067RHC3_ZOONE</name>
<keyword evidence="2" id="KW-1185">Reference proteome</keyword>
<proteinExistence type="predicted"/>
<gene>
    <name evidence="1" type="ORF">L798_07153</name>
</gene>
<dbReference type="InParanoid" id="A0A067RHC3"/>
<protein>
    <submittedName>
        <fullName evidence="1">Uncharacterized protein</fullName>
    </submittedName>
</protein>
<sequence length="161" mass="19035">MFLVPGLPTFWINKQATAWCQAPDKIGKRIFTLTGSGKVAVNINLRFDVLSAMWMTFFWVTMPNSAEDGDDQFISPRCHYLPRRHFKYLRYLFFMQSGKSKFHAYIKLSDKLTVELLLHYQESRPDQNSFIDLHLSLLRPSKFHDYLQHLSQFIITLPFRI</sequence>
<accession>A0A067RHC3</accession>
<dbReference type="Proteomes" id="UP000027135">
    <property type="component" value="Unassembled WGS sequence"/>
</dbReference>
<reference evidence="1 2" key="1">
    <citation type="journal article" date="2014" name="Nat. Commun.">
        <title>Molecular traces of alternative social organization in a termite genome.</title>
        <authorList>
            <person name="Terrapon N."/>
            <person name="Li C."/>
            <person name="Robertson H.M."/>
            <person name="Ji L."/>
            <person name="Meng X."/>
            <person name="Booth W."/>
            <person name="Chen Z."/>
            <person name="Childers C.P."/>
            <person name="Glastad K.M."/>
            <person name="Gokhale K."/>
            <person name="Gowin J."/>
            <person name="Gronenberg W."/>
            <person name="Hermansen R.A."/>
            <person name="Hu H."/>
            <person name="Hunt B.G."/>
            <person name="Huylmans A.K."/>
            <person name="Khalil S.M."/>
            <person name="Mitchell R.D."/>
            <person name="Munoz-Torres M.C."/>
            <person name="Mustard J.A."/>
            <person name="Pan H."/>
            <person name="Reese J.T."/>
            <person name="Scharf M.E."/>
            <person name="Sun F."/>
            <person name="Vogel H."/>
            <person name="Xiao J."/>
            <person name="Yang W."/>
            <person name="Yang Z."/>
            <person name="Yang Z."/>
            <person name="Zhou J."/>
            <person name="Zhu J."/>
            <person name="Brent C.S."/>
            <person name="Elsik C.G."/>
            <person name="Goodisman M.A."/>
            <person name="Liberles D.A."/>
            <person name="Roe R.M."/>
            <person name="Vargo E.L."/>
            <person name="Vilcinskas A."/>
            <person name="Wang J."/>
            <person name="Bornberg-Bauer E."/>
            <person name="Korb J."/>
            <person name="Zhang G."/>
            <person name="Liebig J."/>
        </authorList>
    </citation>
    <scope>NUCLEOTIDE SEQUENCE [LARGE SCALE GENOMIC DNA]</scope>
    <source>
        <tissue evidence="1">Whole organism</tissue>
    </source>
</reference>
<evidence type="ECO:0000313" key="2">
    <source>
        <dbReference type="Proteomes" id="UP000027135"/>
    </source>
</evidence>
<organism evidence="1 2">
    <name type="scientific">Zootermopsis nevadensis</name>
    <name type="common">Dampwood termite</name>
    <dbReference type="NCBI Taxonomy" id="136037"/>
    <lineage>
        <taxon>Eukaryota</taxon>
        <taxon>Metazoa</taxon>
        <taxon>Ecdysozoa</taxon>
        <taxon>Arthropoda</taxon>
        <taxon>Hexapoda</taxon>
        <taxon>Insecta</taxon>
        <taxon>Pterygota</taxon>
        <taxon>Neoptera</taxon>
        <taxon>Polyneoptera</taxon>
        <taxon>Dictyoptera</taxon>
        <taxon>Blattodea</taxon>
        <taxon>Blattoidea</taxon>
        <taxon>Termitoidae</taxon>
        <taxon>Termopsidae</taxon>
        <taxon>Zootermopsis</taxon>
    </lineage>
</organism>
<dbReference type="EMBL" id="KK852470">
    <property type="protein sequence ID" value="KDR23251.1"/>
    <property type="molecule type" value="Genomic_DNA"/>
</dbReference>